<comment type="caution">
    <text evidence="1">The sequence shown here is derived from an EMBL/GenBank/DDBJ whole genome shotgun (WGS) entry which is preliminary data.</text>
</comment>
<gene>
    <name evidence="1" type="ORF">NPIL_206331</name>
</gene>
<reference evidence="1" key="1">
    <citation type="submission" date="2020-08" db="EMBL/GenBank/DDBJ databases">
        <title>Multicomponent nature underlies the extraordinary mechanical properties of spider dragline silk.</title>
        <authorList>
            <person name="Kono N."/>
            <person name="Nakamura H."/>
            <person name="Mori M."/>
            <person name="Yoshida Y."/>
            <person name="Ohtoshi R."/>
            <person name="Malay A.D."/>
            <person name="Moran D.A.P."/>
            <person name="Tomita M."/>
            <person name="Numata K."/>
            <person name="Arakawa K."/>
        </authorList>
    </citation>
    <scope>NUCLEOTIDE SEQUENCE</scope>
</reference>
<name>A0A8X6QAZ0_NEPPI</name>
<dbReference type="EMBL" id="BMAW01030489">
    <property type="protein sequence ID" value="GFU16646.1"/>
    <property type="molecule type" value="Genomic_DNA"/>
</dbReference>
<organism evidence="1 2">
    <name type="scientific">Nephila pilipes</name>
    <name type="common">Giant wood spider</name>
    <name type="synonym">Nephila maculata</name>
    <dbReference type="NCBI Taxonomy" id="299642"/>
    <lineage>
        <taxon>Eukaryota</taxon>
        <taxon>Metazoa</taxon>
        <taxon>Ecdysozoa</taxon>
        <taxon>Arthropoda</taxon>
        <taxon>Chelicerata</taxon>
        <taxon>Arachnida</taxon>
        <taxon>Araneae</taxon>
        <taxon>Araneomorphae</taxon>
        <taxon>Entelegynae</taxon>
        <taxon>Araneoidea</taxon>
        <taxon>Nephilidae</taxon>
        <taxon>Nephila</taxon>
    </lineage>
</organism>
<evidence type="ECO:0000313" key="1">
    <source>
        <dbReference type="EMBL" id="GFU16646.1"/>
    </source>
</evidence>
<dbReference type="Proteomes" id="UP000887013">
    <property type="component" value="Unassembled WGS sequence"/>
</dbReference>
<accession>A0A8X6QAZ0</accession>
<keyword evidence="2" id="KW-1185">Reference proteome</keyword>
<protein>
    <submittedName>
        <fullName evidence="1">Uncharacterized protein</fullName>
    </submittedName>
</protein>
<sequence length="100" mass="11077">MRALSSLPALGRSEWKVPDFRSSGSIGAKILRCGQNLLGYFNCANLCRLCCVCGIVTYYQLSYTQLHISAKSVKQMPWSQGQTLQQSAVHGFSTKELETN</sequence>
<evidence type="ECO:0000313" key="2">
    <source>
        <dbReference type="Proteomes" id="UP000887013"/>
    </source>
</evidence>
<proteinExistence type="predicted"/>
<dbReference type="AlphaFoldDB" id="A0A8X6QAZ0"/>